<accession>A0A9Q0LTA0</accession>
<comment type="similarity">
    <text evidence="1 3">Belongs to the TBCA family.</text>
</comment>
<organism evidence="5 6">
    <name type="scientific">Anaeramoeba ignava</name>
    <name type="common">Anaerobic marine amoeba</name>
    <dbReference type="NCBI Taxonomy" id="1746090"/>
    <lineage>
        <taxon>Eukaryota</taxon>
        <taxon>Metamonada</taxon>
        <taxon>Anaeramoebidae</taxon>
        <taxon>Anaeramoeba</taxon>
    </lineage>
</organism>
<dbReference type="GO" id="GO:0005829">
    <property type="term" value="C:cytosol"/>
    <property type="evidence" value="ECO:0007669"/>
    <property type="project" value="TreeGrafter"/>
</dbReference>
<dbReference type="PANTHER" id="PTHR21500">
    <property type="entry name" value="TUBULIN-SPECIFIC CHAPERONE A"/>
    <property type="match status" value="1"/>
</dbReference>
<dbReference type="InterPro" id="IPR004226">
    <property type="entry name" value="TBCA"/>
</dbReference>
<keyword evidence="3" id="KW-0493">Microtubule</keyword>
<dbReference type="InterPro" id="IPR036126">
    <property type="entry name" value="TBCA_sf"/>
</dbReference>
<evidence type="ECO:0000313" key="6">
    <source>
        <dbReference type="Proteomes" id="UP001149090"/>
    </source>
</evidence>
<keyword evidence="4" id="KW-0175">Coiled coil</keyword>
<dbReference type="OMA" id="VIQECIM"/>
<dbReference type="GO" id="GO:0048487">
    <property type="term" value="F:beta-tubulin binding"/>
    <property type="evidence" value="ECO:0007669"/>
    <property type="project" value="InterPro"/>
</dbReference>
<dbReference type="Proteomes" id="UP001149090">
    <property type="component" value="Unassembled WGS sequence"/>
</dbReference>
<dbReference type="EMBL" id="JAPDFW010000059">
    <property type="protein sequence ID" value="KAJ5076880.1"/>
    <property type="molecule type" value="Genomic_DNA"/>
</dbReference>
<comment type="subunit">
    <text evidence="3">Supercomplex made of cofactors A to E. Cofactors A and D function by capturing and stabilizing tubulin in a quasi-native conformation. Cofactor E binds to the cofactor D-tubulin complex; interaction with cofactor C then causes the release of tubulin polypeptides that are committed to the native state.</text>
</comment>
<dbReference type="PANTHER" id="PTHR21500:SF0">
    <property type="entry name" value="TUBULIN-SPECIFIC CHAPERONE A"/>
    <property type="match status" value="1"/>
</dbReference>
<comment type="subcellular location">
    <subcellularLocation>
        <location evidence="3">Cytoplasm</location>
        <location evidence="3">Cytoskeleton</location>
    </subcellularLocation>
</comment>
<dbReference type="GO" id="GO:0007021">
    <property type="term" value="P:tubulin complex assembly"/>
    <property type="evidence" value="ECO:0007669"/>
    <property type="project" value="UniProtKB-UniRule"/>
</dbReference>
<dbReference type="GO" id="GO:0005874">
    <property type="term" value="C:microtubule"/>
    <property type="evidence" value="ECO:0007669"/>
    <property type="project" value="UniProtKB-KW"/>
</dbReference>
<evidence type="ECO:0000313" key="5">
    <source>
        <dbReference type="EMBL" id="KAJ5076880.1"/>
    </source>
</evidence>
<keyword evidence="3" id="KW-0206">Cytoskeleton</keyword>
<dbReference type="Pfam" id="PF02970">
    <property type="entry name" value="TBCA"/>
    <property type="match status" value="1"/>
</dbReference>
<name>A0A9Q0LTA0_ANAIG</name>
<proteinExistence type="inferred from homology"/>
<gene>
    <name evidence="5" type="ORF">M0811_00198</name>
</gene>
<feature type="coiled-coil region" evidence="4">
    <location>
        <begin position="40"/>
        <end position="88"/>
    </location>
</feature>
<dbReference type="Gene3D" id="1.20.58.90">
    <property type="match status" value="1"/>
</dbReference>
<evidence type="ECO:0000256" key="4">
    <source>
        <dbReference type="SAM" id="Coils"/>
    </source>
</evidence>
<evidence type="ECO:0000256" key="1">
    <source>
        <dbReference type="ARBA" id="ARBA00006806"/>
    </source>
</evidence>
<dbReference type="GO" id="GO:0007023">
    <property type="term" value="P:post-chaperonin tubulin folding pathway"/>
    <property type="evidence" value="ECO:0007669"/>
    <property type="project" value="UniProtKB-UniRule"/>
</dbReference>
<comment type="caution">
    <text evidence="5">The sequence shown here is derived from an EMBL/GenBank/DDBJ whole genome shotgun (WGS) entry which is preliminary data.</text>
</comment>
<sequence length="117" mass="13908">MSKQILKQLNIKSSACNRLLKDKNYYDKEAQEQIQVIEKLKKANEDSAKIKKQEEVLQETLLMIPDCINRLKHYHSDLKKLLDEIEEQSIIDSQEFQNAKKVFDNIQNFLNEQEQKK</sequence>
<dbReference type="OrthoDB" id="296187at2759"/>
<evidence type="ECO:0000256" key="2">
    <source>
        <dbReference type="ARBA" id="ARBA00023186"/>
    </source>
</evidence>
<keyword evidence="3" id="KW-0963">Cytoplasm</keyword>
<dbReference type="SUPFAM" id="SSF46988">
    <property type="entry name" value="Tubulin chaperone cofactor A"/>
    <property type="match status" value="1"/>
</dbReference>
<keyword evidence="6" id="KW-1185">Reference proteome</keyword>
<keyword evidence="2 3" id="KW-0143">Chaperone</keyword>
<dbReference type="AlphaFoldDB" id="A0A9Q0LTA0"/>
<reference evidence="5" key="1">
    <citation type="submission" date="2022-10" db="EMBL/GenBank/DDBJ databases">
        <title>Novel sulphate-reducing endosymbionts in the free-living metamonad Anaeramoeba.</title>
        <authorList>
            <person name="Jerlstrom-Hultqvist J."/>
            <person name="Cepicka I."/>
            <person name="Gallot-Lavallee L."/>
            <person name="Salas-Leiva D."/>
            <person name="Curtis B.A."/>
            <person name="Zahonova K."/>
            <person name="Pipaliya S."/>
            <person name="Dacks J."/>
            <person name="Roger A.J."/>
        </authorList>
    </citation>
    <scope>NUCLEOTIDE SEQUENCE</scope>
    <source>
        <strain evidence="5">BMAN</strain>
    </source>
</reference>
<evidence type="ECO:0000256" key="3">
    <source>
        <dbReference type="RuleBase" id="RU364030"/>
    </source>
</evidence>
<protein>
    <recommendedName>
        <fullName evidence="3">Tubulin-specific chaperone A</fullName>
    </recommendedName>
</protein>